<keyword evidence="1" id="KW-0472">Membrane</keyword>
<keyword evidence="3" id="KW-1185">Reference proteome</keyword>
<evidence type="ECO:0000256" key="1">
    <source>
        <dbReference type="SAM" id="Phobius"/>
    </source>
</evidence>
<organism evidence="2 3">
    <name type="scientific">Symbiodinium natans</name>
    <dbReference type="NCBI Taxonomy" id="878477"/>
    <lineage>
        <taxon>Eukaryota</taxon>
        <taxon>Sar</taxon>
        <taxon>Alveolata</taxon>
        <taxon>Dinophyceae</taxon>
        <taxon>Suessiales</taxon>
        <taxon>Symbiodiniaceae</taxon>
        <taxon>Symbiodinium</taxon>
    </lineage>
</organism>
<sequence length="155" mass="17393">MSAAAEEQPTKASRTPEEWRSITIRQLQGVRKDIIKHCPSHIAVEGLSPGRHHNRARVSQAATGAFGSLMSGTDDSLVHVKVEKGCFEKSHPVHISGKDCGTVTSITWCADNWTSTRNWTAPLTPEDVTLYDFNYYRLLVALGTLYTFFWFWVPL</sequence>
<keyword evidence="1" id="KW-0812">Transmembrane</keyword>
<dbReference type="EMBL" id="CAJNDS010002517">
    <property type="protein sequence ID" value="CAE7508088.1"/>
    <property type="molecule type" value="Genomic_DNA"/>
</dbReference>
<proteinExistence type="predicted"/>
<feature type="transmembrane region" description="Helical" evidence="1">
    <location>
        <begin position="135"/>
        <end position="153"/>
    </location>
</feature>
<dbReference type="OrthoDB" id="426877at2759"/>
<gene>
    <name evidence="2" type="primary">TTLL3D</name>
    <name evidence="2" type="ORF">SNAT2548_LOCUS28452</name>
</gene>
<keyword evidence="1" id="KW-1133">Transmembrane helix</keyword>
<accession>A0A812T689</accession>
<reference evidence="2" key="1">
    <citation type="submission" date="2021-02" db="EMBL/GenBank/DDBJ databases">
        <authorList>
            <person name="Dougan E. K."/>
            <person name="Rhodes N."/>
            <person name="Thang M."/>
            <person name="Chan C."/>
        </authorList>
    </citation>
    <scope>NUCLEOTIDE SEQUENCE</scope>
</reference>
<dbReference type="AlphaFoldDB" id="A0A812T689"/>
<comment type="caution">
    <text evidence="2">The sequence shown here is derived from an EMBL/GenBank/DDBJ whole genome shotgun (WGS) entry which is preliminary data.</text>
</comment>
<evidence type="ECO:0000313" key="3">
    <source>
        <dbReference type="Proteomes" id="UP000604046"/>
    </source>
</evidence>
<protein>
    <submittedName>
        <fullName evidence="2">TTLL3D protein</fullName>
    </submittedName>
</protein>
<dbReference type="Proteomes" id="UP000604046">
    <property type="component" value="Unassembled WGS sequence"/>
</dbReference>
<evidence type="ECO:0000313" key="2">
    <source>
        <dbReference type="EMBL" id="CAE7508088.1"/>
    </source>
</evidence>
<name>A0A812T689_9DINO</name>